<dbReference type="InterPro" id="IPR045304">
    <property type="entry name" value="LbH_SAT"/>
</dbReference>
<name>A0ABR7KUZ2_9SPHI</name>
<gene>
    <name evidence="6" type="ORF">H7U22_15640</name>
</gene>
<evidence type="ECO:0000256" key="2">
    <source>
        <dbReference type="ARBA" id="ARBA00022737"/>
    </source>
</evidence>
<reference evidence="6 7" key="1">
    <citation type="submission" date="2020-08" db="EMBL/GenBank/DDBJ databases">
        <authorList>
            <person name="Sun Q."/>
            <person name="Inoue M."/>
        </authorList>
    </citation>
    <scope>NUCLEOTIDE SEQUENCE [LARGE SCALE GENOMIC DNA]</scope>
    <source>
        <strain evidence="6 7">CCM 8938</strain>
    </source>
</reference>
<dbReference type="Gene3D" id="2.160.10.10">
    <property type="entry name" value="Hexapeptide repeat proteins"/>
    <property type="match status" value="1"/>
</dbReference>
<dbReference type="PIRSF" id="PIRSF000441">
    <property type="entry name" value="CysE"/>
    <property type="match status" value="1"/>
</dbReference>
<sequence>MNFFQFIFQDWRVNKKNPKGRIFLVLFRIANFCSTKRIYFYIGIPYLIIYKILIQLIFCLEIPWNVKIGRNLSIYHGQALVLNNKVIIGENCTLRHCTTIGVKQLADGSDSEAPILGNNVDVGSNVCIIGKVRLGNNVKVGSGAVVIKNIGSDCIAVGNPAIEK</sequence>
<keyword evidence="5" id="KW-1133">Transmembrane helix</keyword>
<comment type="similarity">
    <text evidence="4">Belongs to the transferase hexapeptide repeat family.</text>
</comment>
<dbReference type="PROSITE" id="PS00101">
    <property type="entry name" value="HEXAPEP_TRANSFERASES"/>
    <property type="match status" value="1"/>
</dbReference>
<dbReference type="InterPro" id="IPR005881">
    <property type="entry name" value="Ser_O-AcTrfase"/>
</dbReference>
<evidence type="ECO:0000313" key="7">
    <source>
        <dbReference type="Proteomes" id="UP000652755"/>
    </source>
</evidence>
<accession>A0ABR7KUZ2</accession>
<dbReference type="CDD" id="cd03354">
    <property type="entry name" value="LbH_SAT"/>
    <property type="match status" value="1"/>
</dbReference>
<dbReference type="EC" id="2.3.1.30" evidence="4"/>
<dbReference type="EMBL" id="JACRYL010000014">
    <property type="protein sequence ID" value="MBC6111856.1"/>
    <property type="molecule type" value="Genomic_DNA"/>
</dbReference>
<organism evidence="6 7">
    <name type="scientific">Pedobacter fastidiosus</name>
    <dbReference type="NCBI Taxonomy" id="2765361"/>
    <lineage>
        <taxon>Bacteria</taxon>
        <taxon>Pseudomonadati</taxon>
        <taxon>Bacteroidota</taxon>
        <taxon>Sphingobacteriia</taxon>
        <taxon>Sphingobacteriales</taxon>
        <taxon>Sphingobacteriaceae</taxon>
        <taxon>Pedobacter</taxon>
    </lineage>
</organism>
<comment type="caution">
    <text evidence="6">The sequence shown here is derived from an EMBL/GenBank/DDBJ whole genome shotgun (WGS) entry which is preliminary data.</text>
</comment>
<dbReference type="SUPFAM" id="SSF51161">
    <property type="entry name" value="Trimeric LpxA-like enzymes"/>
    <property type="match status" value="1"/>
</dbReference>
<dbReference type="RefSeq" id="WP_187072289.1">
    <property type="nucleotide sequence ID" value="NZ_JACRYL010000014.1"/>
</dbReference>
<evidence type="ECO:0000256" key="5">
    <source>
        <dbReference type="SAM" id="Phobius"/>
    </source>
</evidence>
<keyword evidence="5" id="KW-0472">Membrane</keyword>
<evidence type="ECO:0000256" key="3">
    <source>
        <dbReference type="ARBA" id="ARBA00023315"/>
    </source>
</evidence>
<comment type="catalytic activity">
    <reaction evidence="4">
        <text>L-serine + acetyl-CoA = O-acetyl-L-serine + CoA</text>
        <dbReference type="Rhea" id="RHEA:24560"/>
        <dbReference type="ChEBI" id="CHEBI:33384"/>
        <dbReference type="ChEBI" id="CHEBI:57287"/>
        <dbReference type="ChEBI" id="CHEBI:57288"/>
        <dbReference type="ChEBI" id="CHEBI:58340"/>
        <dbReference type="EC" id="2.3.1.30"/>
    </reaction>
</comment>
<evidence type="ECO:0000313" key="6">
    <source>
        <dbReference type="EMBL" id="MBC6111856.1"/>
    </source>
</evidence>
<dbReference type="InterPro" id="IPR018357">
    <property type="entry name" value="Hexapep_transf_CS"/>
</dbReference>
<keyword evidence="1 4" id="KW-0808">Transferase</keyword>
<evidence type="ECO:0000256" key="4">
    <source>
        <dbReference type="PIRNR" id="PIRNR000441"/>
    </source>
</evidence>
<dbReference type="Proteomes" id="UP000652755">
    <property type="component" value="Unassembled WGS sequence"/>
</dbReference>
<keyword evidence="3 4" id="KW-0012">Acyltransferase</keyword>
<keyword evidence="7" id="KW-1185">Reference proteome</keyword>
<dbReference type="InterPro" id="IPR011004">
    <property type="entry name" value="Trimer_LpxA-like_sf"/>
</dbReference>
<proteinExistence type="inferred from homology"/>
<protein>
    <recommendedName>
        <fullName evidence="4">Serine acetyltransferase</fullName>
        <ecNumber evidence="4">2.3.1.30</ecNumber>
    </recommendedName>
</protein>
<keyword evidence="2" id="KW-0677">Repeat</keyword>
<dbReference type="PANTHER" id="PTHR42811">
    <property type="entry name" value="SERINE ACETYLTRANSFERASE"/>
    <property type="match status" value="1"/>
</dbReference>
<keyword evidence="5" id="KW-0812">Transmembrane</keyword>
<feature type="transmembrane region" description="Helical" evidence="5">
    <location>
        <begin position="38"/>
        <end position="58"/>
    </location>
</feature>
<evidence type="ECO:0000256" key="1">
    <source>
        <dbReference type="ARBA" id="ARBA00022679"/>
    </source>
</evidence>